<protein>
    <submittedName>
        <fullName evidence="5">NUDIX hydrolase</fullName>
    </submittedName>
</protein>
<organism evidence="5 6">
    <name type="scientific">Streptomyces telluris</name>
    <dbReference type="NCBI Taxonomy" id="2720021"/>
    <lineage>
        <taxon>Bacteria</taxon>
        <taxon>Bacillati</taxon>
        <taxon>Actinomycetota</taxon>
        <taxon>Actinomycetes</taxon>
        <taxon>Kitasatosporales</taxon>
        <taxon>Streptomycetaceae</taxon>
        <taxon>Streptomyces</taxon>
    </lineage>
</organism>
<dbReference type="RefSeq" id="WP_168096798.1">
    <property type="nucleotide sequence ID" value="NZ_JAATER010000810.1"/>
</dbReference>
<evidence type="ECO:0000256" key="2">
    <source>
        <dbReference type="ARBA" id="ARBA00022801"/>
    </source>
</evidence>
<evidence type="ECO:0000313" key="5">
    <source>
        <dbReference type="EMBL" id="MCQ8774531.1"/>
    </source>
</evidence>
<keyword evidence="3" id="KW-0460">Magnesium</keyword>
<dbReference type="InterPro" id="IPR015797">
    <property type="entry name" value="NUDIX_hydrolase-like_dom_sf"/>
</dbReference>
<dbReference type="EMBL" id="JANIID010000046">
    <property type="protein sequence ID" value="MCQ8774531.1"/>
    <property type="molecule type" value="Genomic_DNA"/>
</dbReference>
<proteinExistence type="predicted"/>
<accession>A0A9X2LMG5</accession>
<dbReference type="SUPFAM" id="SSF55811">
    <property type="entry name" value="Nudix"/>
    <property type="match status" value="1"/>
</dbReference>
<dbReference type="PROSITE" id="PS00893">
    <property type="entry name" value="NUDIX_BOX"/>
    <property type="match status" value="1"/>
</dbReference>
<dbReference type="Proteomes" id="UP001142374">
    <property type="component" value="Unassembled WGS sequence"/>
</dbReference>
<dbReference type="InterPro" id="IPR020084">
    <property type="entry name" value="NUDIX_hydrolase_CS"/>
</dbReference>
<evidence type="ECO:0000259" key="4">
    <source>
        <dbReference type="PROSITE" id="PS51462"/>
    </source>
</evidence>
<dbReference type="PANTHER" id="PTHR43046:SF12">
    <property type="entry name" value="GDP-MANNOSE MANNOSYL HYDROLASE"/>
    <property type="match status" value="1"/>
</dbReference>
<evidence type="ECO:0000313" key="6">
    <source>
        <dbReference type="Proteomes" id="UP001142374"/>
    </source>
</evidence>
<dbReference type="AlphaFoldDB" id="A0A9X2LMG5"/>
<feature type="domain" description="Nudix hydrolase" evidence="4">
    <location>
        <begin position="23"/>
        <end position="155"/>
    </location>
</feature>
<evidence type="ECO:0000256" key="1">
    <source>
        <dbReference type="ARBA" id="ARBA00001946"/>
    </source>
</evidence>
<dbReference type="PROSITE" id="PS51462">
    <property type="entry name" value="NUDIX"/>
    <property type="match status" value="1"/>
</dbReference>
<dbReference type="Gene3D" id="3.90.79.10">
    <property type="entry name" value="Nucleoside Triphosphate Pyrophosphohydrolase"/>
    <property type="match status" value="1"/>
</dbReference>
<dbReference type="InterPro" id="IPR000086">
    <property type="entry name" value="NUDIX_hydrolase_dom"/>
</dbReference>
<name>A0A9X2LMG5_9ACTN</name>
<reference evidence="5" key="1">
    <citation type="submission" date="2022-06" db="EMBL/GenBank/DDBJ databases">
        <title>WGS of actinobacteria.</title>
        <authorList>
            <person name="Thawai C."/>
        </authorList>
    </citation>
    <scope>NUCLEOTIDE SEQUENCE</scope>
    <source>
        <strain evidence="5">AA8</strain>
    </source>
</reference>
<dbReference type="Pfam" id="PF00293">
    <property type="entry name" value="NUDIX"/>
    <property type="match status" value="1"/>
</dbReference>
<keyword evidence="6" id="KW-1185">Reference proteome</keyword>
<keyword evidence="2 5" id="KW-0378">Hydrolase</keyword>
<gene>
    <name evidence="5" type="ORF">NQU55_32940</name>
</gene>
<dbReference type="PANTHER" id="PTHR43046">
    <property type="entry name" value="GDP-MANNOSE MANNOSYL HYDROLASE"/>
    <property type="match status" value="1"/>
</dbReference>
<comment type="cofactor">
    <cofactor evidence="1">
        <name>Mg(2+)</name>
        <dbReference type="ChEBI" id="CHEBI:18420"/>
    </cofactor>
</comment>
<dbReference type="GO" id="GO:0016787">
    <property type="term" value="F:hydrolase activity"/>
    <property type="evidence" value="ECO:0007669"/>
    <property type="project" value="UniProtKB-KW"/>
</dbReference>
<evidence type="ECO:0000256" key="3">
    <source>
        <dbReference type="ARBA" id="ARBA00022842"/>
    </source>
</evidence>
<sequence>MDTAERDTAERDTDRFRWLREHPAPLVAVDALVRDDGGRLLVVEPTYKPGWDIVGGLVEHEELLSALAREAEEEVGLRGLRIGRLLAVDNVPAAGPGRPVIVFIFAARPAEPEVRSVDLILQQEEIRAAEFVPDETALERFPDPLRRRVAAALEAERGAHTAYLVDGRAHPAGRDR</sequence>
<comment type="caution">
    <text evidence="5">The sequence shown here is derived from an EMBL/GenBank/DDBJ whole genome shotgun (WGS) entry which is preliminary data.</text>
</comment>